<evidence type="ECO:0000256" key="1">
    <source>
        <dbReference type="ARBA" id="ARBA00007951"/>
    </source>
</evidence>
<evidence type="ECO:0000256" key="5">
    <source>
        <dbReference type="ARBA" id="ARBA00023295"/>
    </source>
</evidence>
<evidence type="ECO:0000313" key="9">
    <source>
        <dbReference type="Proteomes" id="UP000253094"/>
    </source>
</evidence>
<dbReference type="InterPro" id="IPR017853">
    <property type="entry name" value="GH"/>
</dbReference>
<dbReference type="PANTHER" id="PTHR10030">
    <property type="entry name" value="ALPHA-L-FUCOSIDASE"/>
    <property type="match status" value="1"/>
</dbReference>
<feature type="compositionally biased region" description="Basic and acidic residues" evidence="6">
    <location>
        <begin position="426"/>
        <end position="436"/>
    </location>
</feature>
<dbReference type="Pfam" id="PF01120">
    <property type="entry name" value="Alpha_L_fucos"/>
    <property type="match status" value="1"/>
</dbReference>
<dbReference type="AlphaFoldDB" id="A0A367FJR5"/>
<dbReference type="EC" id="3.2.1.51" evidence="2"/>
<feature type="domain" description="Glycoside hydrolase family 29 N-terminal" evidence="7">
    <location>
        <begin position="52"/>
        <end position="301"/>
    </location>
</feature>
<dbReference type="EMBL" id="QOIL01000009">
    <property type="protein sequence ID" value="RCG29895.1"/>
    <property type="molecule type" value="Genomic_DNA"/>
</dbReference>
<dbReference type="GO" id="GO:0006004">
    <property type="term" value="P:fucose metabolic process"/>
    <property type="evidence" value="ECO:0007669"/>
    <property type="project" value="TreeGrafter"/>
</dbReference>
<name>A0A367FJR5_9ACTN</name>
<sequence length="436" mass="47111">MTGPSETSSQRRALALARQEWLRNGVLGLFLHWGMRTSPPYTDVRAWEAAVTAGGWNAGHWVDRAVALRASHLVLASFHSRLGYVRVWPSRVPGSPSTRRDFLGELVSAARSKGVRVLLYMTDDPRWHDETGVGLLDSAAYSAHKGAPVDLTTRDGFGAFAYDNFAEVMRLYPDLAGFWIDRENAYWRRSGLYDRIRAERPEWLLVSNDQDHPPGDATMDVVAPGVTASADVPHLTESCFTVTGGWWHAGGDPAVDHGRVIGRIIANAGSSTKSLLAFGARHDGGFPPNQESFIGFAASYLDAIWESVGGTEGRGSVRGHVLLGGARQGDAVTIVATARRDDAGRHYLHVLGRPSGDAIRVEDCGPRVLSVRDVRTGESLAFAQSGGHLTISGITAWDAHDTVFALRTARTPSGTASPRPAAPENIPHHRSEGNSS</sequence>
<comment type="caution">
    <text evidence="8">The sequence shown here is derived from an EMBL/GenBank/DDBJ whole genome shotgun (WGS) entry which is preliminary data.</text>
</comment>
<proteinExistence type="inferred from homology"/>
<accession>A0A367FJR5</accession>
<dbReference type="RefSeq" id="WP_114029838.1">
    <property type="nucleotide sequence ID" value="NZ_QOIL01000009.1"/>
</dbReference>
<dbReference type="SMART" id="SM00812">
    <property type="entry name" value="Alpha_L_fucos"/>
    <property type="match status" value="1"/>
</dbReference>
<dbReference type="OrthoDB" id="3196343at2"/>
<protein>
    <recommendedName>
        <fullName evidence="2">alpha-L-fucosidase</fullName>
        <ecNumber evidence="2">3.2.1.51</ecNumber>
    </recommendedName>
</protein>
<feature type="region of interest" description="Disordered" evidence="6">
    <location>
        <begin position="410"/>
        <end position="436"/>
    </location>
</feature>
<evidence type="ECO:0000256" key="4">
    <source>
        <dbReference type="ARBA" id="ARBA00022801"/>
    </source>
</evidence>
<gene>
    <name evidence="8" type="ORF">DQ384_17125</name>
</gene>
<keyword evidence="4" id="KW-0378">Hydrolase</keyword>
<evidence type="ECO:0000256" key="2">
    <source>
        <dbReference type="ARBA" id="ARBA00012662"/>
    </source>
</evidence>
<keyword evidence="3" id="KW-0732">Signal</keyword>
<reference evidence="8 9" key="1">
    <citation type="submission" date="2018-06" db="EMBL/GenBank/DDBJ databases">
        <title>Sphaerisporangium craniellae sp. nov., isolated from a marine sponge in the South China Sea.</title>
        <authorList>
            <person name="Li L."/>
        </authorList>
    </citation>
    <scope>NUCLEOTIDE SEQUENCE [LARGE SCALE GENOMIC DNA]</scope>
    <source>
        <strain evidence="8 9">CCTCC AA 208026</strain>
    </source>
</reference>
<dbReference type="InterPro" id="IPR000933">
    <property type="entry name" value="Glyco_hydro_29"/>
</dbReference>
<organism evidence="8 9">
    <name type="scientific">Sphaerisporangium album</name>
    <dbReference type="NCBI Taxonomy" id="509200"/>
    <lineage>
        <taxon>Bacteria</taxon>
        <taxon>Bacillati</taxon>
        <taxon>Actinomycetota</taxon>
        <taxon>Actinomycetes</taxon>
        <taxon>Streptosporangiales</taxon>
        <taxon>Streptosporangiaceae</taxon>
        <taxon>Sphaerisporangium</taxon>
    </lineage>
</organism>
<evidence type="ECO:0000256" key="3">
    <source>
        <dbReference type="ARBA" id="ARBA00022729"/>
    </source>
</evidence>
<dbReference type="GO" id="GO:0004560">
    <property type="term" value="F:alpha-L-fucosidase activity"/>
    <property type="evidence" value="ECO:0007669"/>
    <property type="project" value="InterPro"/>
</dbReference>
<dbReference type="Proteomes" id="UP000253094">
    <property type="component" value="Unassembled WGS sequence"/>
</dbReference>
<keyword evidence="9" id="KW-1185">Reference proteome</keyword>
<dbReference type="GO" id="GO:0005764">
    <property type="term" value="C:lysosome"/>
    <property type="evidence" value="ECO:0007669"/>
    <property type="project" value="TreeGrafter"/>
</dbReference>
<evidence type="ECO:0000259" key="7">
    <source>
        <dbReference type="Pfam" id="PF01120"/>
    </source>
</evidence>
<dbReference type="SUPFAM" id="SSF51445">
    <property type="entry name" value="(Trans)glycosidases"/>
    <property type="match status" value="1"/>
</dbReference>
<evidence type="ECO:0000256" key="6">
    <source>
        <dbReference type="SAM" id="MobiDB-lite"/>
    </source>
</evidence>
<comment type="similarity">
    <text evidence="1">Belongs to the glycosyl hydrolase 29 family.</text>
</comment>
<dbReference type="InterPro" id="IPR057739">
    <property type="entry name" value="Glyco_hydro_29_N"/>
</dbReference>
<keyword evidence="5" id="KW-0326">Glycosidase</keyword>
<evidence type="ECO:0000313" key="8">
    <source>
        <dbReference type="EMBL" id="RCG29895.1"/>
    </source>
</evidence>
<dbReference type="GO" id="GO:0016139">
    <property type="term" value="P:glycoside catabolic process"/>
    <property type="evidence" value="ECO:0007669"/>
    <property type="project" value="TreeGrafter"/>
</dbReference>
<dbReference type="PANTHER" id="PTHR10030:SF37">
    <property type="entry name" value="ALPHA-L-FUCOSIDASE-RELATED"/>
    <property type="match status" value="1"/>
</dbReference>
<dbReference type="Gene3D" id="3.20.20.80">
    <property type="entry name" value="Glycosidases"/>
    <property type="match status" value="1"/>
</dbReference>